<dbReference type="EMBL" id="BMAW01125572">
    <property type="protein sequence ID" value="GFU12997.1"/>
    <property type="molecule type" value="Genomic_DNA"/>
</dbReference>
<dbReference type="FunFam" id="1.20.1250.20:FF:000049">
    <property type="entry name" value="Solute carrier family 15 member 2"/>
    <property type="match status" value="1"/>
</dbReference>
<comment type="similarity">
    <text evidence="2">Belongs to the major facilitator superfamily. Proton-dependent oligopeptide transporter (POT/PTR) (TC 2.A.17) family.</text>
</comment>
<feature type="non-terminal residue" evidence="12">
    <location>
        <position position="439"/>
    </location>
</feature>
<accession>A0A8X6N6Z0</accession>
<sequence length="439" mass="49568">MGVHISKKSEKETRDPDNEQELKDEEMKPEDKVEPMNAQILAKFPKAVFFLVGNEFCERFSYYGMRTILTLYLIDELNFSSGVSTRLYHTFQIIAYFTPIFGAIMADSWLGRYRTILYVSILYACGNIIVAIGAIPHRLTVMRVMSIIGLSIIGIGTGGIKPCVSAFGGDQFNKGQEKMRHHFFALFYFAINSGSLLSTALTPILRADVKCFGKNTCFFAAFLVPAIFFVIALILFLFGKSFYVIKPAEGSVIVSVCRCIGYALYNKAVKKGEKKKHWLDYADDQYDTDLINDVKHLFSVLIILLPLPIFWALYEQQGSRWVLQGTQMDGEILSSFYIQPDHMQIINPLLILVLIPVFDWIIYPALERIKLCSTPLQRMTVGGLLCAFSFIVTACIQLIIETEIPKLPPEGESEMLVINNSPCSLEMRSPHARNLSSYS</sequence>
<gene>
    <name evidence="12" type="primary">slc15a2</name>
    <name evidence="14" type="ORF">NPIL_311741</name>
    <name evidence="13" type="ORF">NPIL_359611</name>
    <name evidence="15" type="ORF">NPIL_668131</name>
    <name evidence="12" type="ORF">NPIL_70001</name>
</gene>
<evidence type="ECO:0000256" key="7">
    <source>
        <dbReference type="ARBA" id="ARBA00022989"/>
    </source>
</evidence>
<comment type="caution">
    <text evidence="12">The sequence shown here is derived from an EMBL/GenBank/DDBJ whole genome shotgun (WGS) entry which is preliminary data.</text>
</comment>
<feature type="transmembrane region" description="Helical" evidence="11">
    <location>
        <begin position="244"/>
        <end position="265"/>
    </location>
</feature>
<dbReference type="EMBL" id="BMAW01006191">
    <property type="protein sequence ID" value="GFS97778.1"/>
    <property type="molecule type" value="Genomic_DNA"/>
</dbReference>
<dbReference type="AlphaFoldDB" id="A0A8X6N6Z0"/>
<name>A0A8X6N6Z0_NEPPI</name>
<dbReference type="GO" id="GO:0006857">
    <property type="term" value="P:oligopeptide transport"/>
    <property type="evidence" value="ECO:0007669"/>
    <property type="project" value="InterPro"/>
</dbReference>
<reference evidence="12" key="1">
    <citation type="submission" date="2020-08" db="EMBL/GenBank/DDBJ databases">
        <title>Multicomponent nature underlies the extraordinary mechanical properties of spider dragline silk.</title>
        <authorList>
            <person name="Kono N."/>
            <person name="Nakamura H."/>
            <person name="Mori M."/>
            <person name="Yoshida Y."/>
            <person name="Ohtoshi R."/>
            <person name="Malay A.D."/>
            <person name="Moran D.A.P."/>
            <person name="Tomita M."/>
            <person name="Numata K."/>
            <person name="Arakawa K."/>
        </authorList>
    </citation>
    <scope>NUCLEOTIDE SEQUENCE</scope>
</reference>
<feature type="transmembrane region" description="Helical" evidence="11">
    <location>
        <begin position="345"/>
        <end position="366"/>
    </location>
</feature>
<feature type="transmembrane region" description="Helical" evidence="11">
    <location>
        <begin position="378"/>
        <end position="400"/>
    </location>
</feature>
<dbReference type="Proteomes" id="UP000887013">
    <property type="component" value="Unassembled WGS sequence"/>
</dbReference>
<dbReference type="Pfam" id="PF00854">
    <property type="entry name" value="PTR2"/>
    <property type="match status" value="1"/>
</dbReference>
<keyword evidence="3" id="KW-0813">Transport</keyword>
<evidence type="ECO:0000313" key="15">
    <source>
        <dbReference type="EMBL" id="GFU12997.1"/>
    </source>
</evidence>
<dbReference type="OrthoDB" id="10071041at2759"/>
<proteinExistence type="inferred from homology"/>
<feature type="transmembrane region" description="Helical" evidence="11">
    <location>
        <begin position="183"/>
        <end position="205"/>
    </location>
</feature>
<dbReference type="SUPFAM" id="SSF103473">
    <property type="entry name" value="MFS general substrate transporter"/>
    <property type="match status" value="1"/>
</dbReference>
<dbReference type="EMBL" id="BMAW01119002">
    <property type="protein sequence ID" value="GFT82507.1"/>
    <property type="molecule type" value="Genomic_DNA"/>
</dbReference>
<feature type="region of interest" description="Disordered" evidence="10">
    <location>
        <begin position="1"/>
        <end position="32"/>
    </location>
</feature>
<dbReference type="GO" id="GO:0022857">
    <property type="term" value="F:transmembrane transporter activity"/>
    <property type="evidence" value="ECO:0007669"/>
    <property type="project" value="InterPro"/>
</dbReference>
<feature type="transmembrane region" description="Helical" evidence="11">
    <location>
        <begin position="297"/>
        <end position="314"/>
    </location>
</feature>
<evidence type="ECO:0000256" key="9">
    <source>
        <dbReference type="ARBA" id="ARBA00078114"/>
    </source>
</evidence>
<comment type="subcellular location">
    <subcellularLocation>
        <location evidence="1">Membrane</location>
        <topology evidence="1">Multi-pass membrane protein</topology>
    </subcellularLocation>
</comment>
<feature type="transmembrane region" description="Helical" evidence="11">
    <location>
        <begin position="93"/>
        <end position="110"/>
    </location>
</feature>
<feature type="transmembrane region" description="Helical" evidence="11">
    <location>
        <begin position="217"/>
        <end position="238"/>
    </location>
</feature>
<evidence type="ECO:0000256" key="6">
    <source>
        <dbReference type="ARBA" id="ARBA00022927"/>
    </source>
</evidence>
<dbReference type="GO" id="GO:0016020">
    <property type="term" value="C:membrane"/>
    <property type="evidence" value="ECO:0007669"/>
    <property type="project" value="UniProtKB-SubCell"/>
</dbReference>
<keyword evidence="5" id="KW-0571">Peptide transport</keyword>
<evidence type="ECO:0000256" key="2">
    <source>
        <dbReference type="ARBA" id="ARBA00005982"/>
    </source>
</evidence>
<dbReference type="PANTHER" id="PTHR11654">
    <property type="entry name" value="OLIGOPEPTIDE TRANSPORTER-RELATED"/>
    <property type="match status" value="1"/>
</dbReference>
<keyword evidence="6" id="KW-0653">Protein transport</keyword>
<feature type="compositionally biased region" description="Basic and acidic residues" evidence="10">
    <location>
        <begin position="7"/>
        <end position="32"/>
    </location>
</feature>
<dbReference type="Gene3D" id="1.20.1250.20">
    <property type="entry name" value="MFS general substrate transporter like domains"/>
    <property type="match status" value="1"/>
</dbReference>
<dbReference type="InterPro" id="IPR018456">
    <property type="entry name" value="PTR2_symporter_CS"/>
</dbReference>
<evidence type="ECO:0000313" key="14">
    <source>
        <dbReference type="EMBL" id="GFT82507.1"/>
    </source>
</evidence>
<dbReference type="GO" id="GO:0015031">
    <property type="term" value="P:protein transport"/>
    <property type="evidence" value="ECO:0007669"/>
    <property type="project" value="UniProtKB-KW"/>
</dbReference>
<dbReference type="PROSITE" id="PS01022">
    <property type="entry name" value="PTR2_1"/>
    <property type="match status" value="1"/>
</dbReference>
<feature type="transmembrane region" description="Helical" evidence="11">
    <location>
        <begin position="116"/>
        <end position="135"/>
    </location>
</feature>
<evidence type="ECO:0000256" key="5">
    <source>
        <dbReference type="ARBA" id="ARBA00022856"/>
    </source>
</evidence>
<evidence type="ECO:0000256" key="8">
    <source>
        <dbReference type="ARBA" id="ARBA00023136"/>
    </source>
</evidence>
<evidence type="ECO:0000313" key="12">
    <source>
        <dbReference type="EMBL" id="GFS97778.1"/>
    </source>
</evidence>
<keyword evidence="16" id="KW-1185">Reference proteome</keyword>
<dbReference type="InterPro" id="IPR000109">
    <property type="entry name" value="POT_fam"/>
</dbReference>
<keyword evidence="7 11" id="KW-1133">Transmembrane helix</keyword>
<evidence type="ECO:0000256" key="4">
    <source>
        <dbReference type="ARBA" id="ARBA00022692"/>
    </source>
</evidence>
<evidence type="ECO:0000256" key="3">
    <source>
        <dbReference type="ARBA" id="ARBA00022448"/>
    </source>
</evidence>
<keyword evidence="4 11" id="KW-0812">Transmembrane</keyword>
<keyword evidence="8 11" id="KW-0472">Membrane</keyword>
<evidence type="ECO:0000256" key="1">
    <source>
        <dbReference type="ARBA" id="ARBA00004141"/>
    </source>
</evidence>
<feature type="transmembrane region" description="Helical" evidence="11">
    <location>
        <begin position="147"/>
        <end position="168"/>
    </location>
</feature>
<evidence type="ECO:0000313" key="16">
    <source>
        <dbReference type="Proteomes" id="UP000887013"/>
    </source>
</evidence>
<evidence type="ECO:0000256" key="11">
    <source>
        <dbReference type="SAM" id="Phobius"/>
    </source>
</evidence>
<evidence type="ECO:0000256" key="10">
    <source>
        <dbReference type="SAM" id="MobiDB-lite"/>
    </source>
</evidence>
<dbReference type="InterPro" id="IPR036259">
    <property type="entry name" value="MFS_trans_sf"/>
</dbReference>
<evidence type="ECO:0000313" key="13">
    <source>
        <dbReference type="EMBL" id="GFT04734.1"/>
    </source>
</evidence>
<organism evidence="12 16">
    <name type="scientific">Nephila pilipes</name>
    <name type="common">Giant wood spider</name>
    <name type="synonym">Nephila maculata</name>
    <dbReference type="NCBI Taxonomy" id="299642"/>
    <lineage>
        <taxon>Eukaryota</taxon>
        <taxon>Metazoa</taxon>
        <taxon>Ecdysozoa</taxon>
        <taxon>Arthropoda</taxon>
        <taxon>Chelicerata</taxon>
        <taxon>Arachnida</taxon>
        <taxon>Araneae</taxon>
        <taxon>Araneomorphae</taxon>
        <taxon>Entelegynae</taxon>
        <taxon>Araneoidea</taxon>
        <taxon>Nephilidae</taxon>
        <taxon>Nephila</taxon>
    </lineage>
</organism>
<dbReference type="EMBL" id="BMAW01007636">
    <property type="protein sequence ID" value="GFT04734.1"/>
    <property type="molecule type" value="Genomic_DNA"/>
</dbReference>
<protein>
    <recommendedName>
        <fullName evidence="9">Oligopeptide transporter 1</fullName>
    </recommendedName>
</protein>